<evidence type="ECO:0000259" key="1">
    <source>
        <dbReference type="Pfam" id="PF08241"/>
    </source>
</evidence>
<dbReference type="InterPro" id="IPR029063">
    <property type="entry name" value="SAM-dependent_MTases_sf"/>
</dbReference>
<comment type="caution">
    <text evidence="2">The sequence shown here is derived from an EMBL/GenBank/DDBJ whole genome shotgun (WGS) entry which is preliminary data.</text>
</comment>
<keyword evidence="2" id="KW-0808">Transferase</keyword>
<keyword evidence="2" id="KW-0489">Methyltransferase</keyword>
<sequence length="219" mass="25290">MSKVDNFNLAMQLRCPSGSEGEKLGDVMFKSNINMIYKTIDRINLEPGDRVLEFGFGNAKHLDYLFKKQGDIEYIGFEISQVMIEGALKVVKELGEDFRISLLYKDSGPCLDLGANILNHCFCVNVIYFWDQPSKYLQEIYRVLKADGSVVMSFVDPKFAETLPFVVENIFNNHKIDLLIRLMTNIGFRSIELWRYHEEVKDKMGNNVVRPYVILQGRK</sequence>
<dbReference type="CDD" id="cd02440">
    <property type="entry name" value="AdoMet_MTases"/>
    <property type="match status" value="1"/>
</dbReference>
<dbReference type="GO" id="GO:0008757">
    <property type="term" value="F:S-adenosylmethionine-dependent methyltransferase activity"/>
    <property type="evidence" value="ECO:0007669"/>
    <property type="project" value="InterPro"/>
</dbReference>
<dbReference type="GO" id="GO:0032259">
    <property type="term" value="P:methylation"/>
    <property type="evidence" value="ECO:0007669"/>
    <property type="project" value="UniProtKB-KW"/>
</dbReference>
<dbReference type="AlphaFoldDB" id="A0A7K1GJK9"/>
<dbReference type="Pfam" id="PF08241">
    <property type="entry name" value="Methyltransf_11"/>
    <property type="match status" value="1"/>
</dbReference>
<organism evidence="2 3">
    <name type="scientific">Myroides pelagicus</name>
    <dbReference type="NCBI Taxonomy" id="270914"/>
    <lineage>
        <taxon>Bacteria</taxon>
        <taxon>Pseudomonadati</taxon>
        <taxon>Bacteroidota</taxon>
        <taxon>Flavobacteriia</taxon>
        <taxon>Flavobacteriales</taxon>
        <taxon>Flavobacteriaceae</taxon>
        <taxon>Myroides</taxon>
    </lineage>
</organism>
<name>A0A7K1GJK9_9FLAO</name>
<dbReference type="SUPFAM" id="SSF53335">
    <property type="entry name" value="S-adenosyl-L-methionine-dependent methyltransferases"/>
    <property type="match status" value="1"/>
</dbReference>
<evidence type="ECO:0000313" key="3">
    <source>
        <dbReference type="Proteomes" id="UP000488936"/>
    </source>
</evidence>
<keyword evidence="3" id="KW-1185">Reference proteome</keyword>
<dbReference type="Gene3D" id="3.40.50.150">
    <property type="entry name" value="Vaccinia Virus protein VP39"/>
    <property type="match status" value="1"/>
</dbReference>
<proteinExistence type="predicted"/>
<feature type="domain" description="Methyltransferase type 11" evidence="1">
    <location>
        <begin position="52"/>
        <end position="151"/>
    </location>
</feature>
<dbReference type="InterPro" id="IPR013216">
    <property type="entry name" value="Methyltransf_11"/>
</dbReference>
<dbReference type="Proteomes" id="UP000488936">
    <property type="component" value="Unassembled WGS sequence"/>
</dbReference>
<gene>
    <name evidence="2" type="ORF">GJV77_02005</name>
</gene>
<dbReference type="OrthoDB" id="9770553at2"/>
<dbReference type="RefSeq" id="WP_155034690.1">
    <property type="nucleotide sequence ID" value="NZ_JAYMMG010000021.1"/>
</dbReference>
<evidence type="ECO:0000313" key="2">
    <source>
        <dbReference type="EMBL" id="MTH28699.1"/>
    </source>
</evidence>
<accession>A0A7K1GJK9</accession>
<dbReference type="EMBL" id="WMJY01000003">
    <property type="protein sequence ID" value="MTH28699.1"/>
    <property type="molecule type" value="Genomic_DNA"/>
</dbReference>
<protein>
    <submittedName>
        <fullName evidence="2">Methyltransferase domain-containing protein</fullName>
    </submittedName>
</protein>
<reference evidence="2 3" key="1">
    <citation type="journal article" date="2006" name="Int. J. Syst. Evol. Microbiol.">
        <title>Myroides pelagicus sp. nov., isolated from seawater in Thailand.</title>
        <authorList>
            <person name="Yoon J."/>
            <person name="Maneerat S."/>
            <person name="Kawai F."/>
            <person name="Yokota A."/>
        </authorList>
    </citation>
    <scope>NUCLEOTIDE SEQUENCE [LARGE SCALE GENOMIC DNA]</scope>
    <source>
        <strain evidence="2 3">SM1T</strain>
    </source>
</reference>